<keyword evidence="5" id="KW-1185">Reference proteome</keyword>
<sequence length="251" mass="28649">MKRVQLLWSVALLLLCPLSENPTSLVESKVRNRVQKWQQRTWRARFGAGPRRDWKSAFDPPKSSHRSRYGLSPREDDFFTPDEVPNAYSNYHYRRVGSSKQYPKGQRASKLASNRWRDRDVAKHTAGNRLKRHTRTGHVEPSEELKDYLDPLDLMLLGDDPNSEFIPLQPEFEQQYIMGTEENSREIPNPASPDAIPPNPSGGDKKLKEFKIVFHHRNLNGSGVRSGVSLGLFAFLIISTLGISGLFADDH</sequence>
<dbReference type="VEuPathDB" id="VectorBase:AMAM009522"/>
<evidence type="ECO:0000256" key="3">
    <source>
        <dbReference type="SAM" id="SignalP"/>
    </source>
</evidence>
<feature type="chain" id="PRO_5008136003" evidence="3">
    <location>
        <begin position="21"/>
        <end position="251"/>
    </location>
</feature>
<evidence type="ECO:0000313" key="5">
    <source>
        <dbReference type="Proteomes" id="UP000075901"/>
    </source>
</evidence>
<protein>
    <submittedName>
        <fullName evidence="4">Uncharacterized protein</fullName>
    </submittedName>
</protein>
<keyword evidence="2" id="KW-0812">Transmembrane</keyword>
<organism evidence="4 5">
    <name type="scientific">Anopheles maculatus</name>
    <dbReference type="NCBI Taxonomy" id="74869"/>
    <lineage>
        <taxon>Eukaryota</taxon>
        <taxon>Metazoa</taxon>
        <taxon>Ecdysozoa</taxon>
        <taxon>Arthropoda</taxon>
        <taxon>Hexapoda</taxon>
        <taxon>Insecta</taxon>
        <taxon>Pterygota</taxon>
        <taxon>Neoptera</taxon>
        <taxon>Endopterygota</taxon>
        <taxon>Diptera</taxon>
        <taxon>Nematocera</taxon>
        <taxon>Culicoidea</taxon>
        <taxon>Culicidae</taxon>
        <taxon>Anophelinae</taxon>
        <taxon>Anopheles</taxon>
        <taxon>Anopheles maculatus group</taxon>
    </lineage>
</organism>
<reference evidence="4" key="2">
    <citation type="submission" date="2020-05" db="UniProtKB">
        <authorList>
            <consortium name="EnsemblMetazoa"/>
        </authorList>
    </citation>
    <scope>IDENTIFICATION</scope>
    <source>
        <strain evidence="4">maculatus3</strain>
    </source>
</reference>
<evidence type="ECO:0000313" key="4">
    <source>
        <dbReference type="EnsemblMetazoa" id="AMAM009522-PA"/>
    </source>
</evidence>
<dbReference type="Proteomes" id="UP000075901">
    <property type="component" value="Unassembled WGS sequence"/>
</dbReference>
<accession>A0A182SM60</accession>
<evidence type="ECO:0000256" key="2">
    <source>
        <dbReference type="SAM" id="Phobius"/>
    </source>
</evidence>
<keyword evidence="2" id="KW-0472">Membrane</keyword>
<dbReference type="AlphaFoldDB" id="A0A182SM60"/>
<feature type="signal peptide" evidence="3">
    <location>
        <begin position="1"/>
        <end position="20"/>
    </location>
</feature>
<feature type="region of interest" description="Disordered" evidence="1">
    <location>
        <begin position="53"/>
        <end position="72"/>
    </location>
</feature>
<proteinExistence type="predicted"/>
<reference evidence="5" key="1">
    <citation type="submission" date="2013-09" db="EMBL/GenBank/DDBJ databases">
        <title>The Genome Sequence of Anopheles maculatus species B.</title>
        <authorList>
            <consortium name="The Broad Institute Genomics Platform"/>
            <person name="Neafsey D.E."/>
            <person name="Besansky N."/>
            <person name="Howell P."/>
            <person name="Walton C."/>
            <person name="Young S.K."/>
            <person name="Zeng Q."/>
            <person name="Gargeya S."/>
            <person name="Fitzgerald M."/>
            <person name="Haas B."/>
            <person name="Abouelleil A."/>
            <person name="Allen A.W."/>
            <person name="Alvarado L."/>
            <person name="Arachchi H.M."/>
            <person name="Berlin A.M."/>
            <person name="Chapman S.B."/>
            <person name="Gainer-Dewar J."/>
            <person name="Goldberg J."/>
            <person name="Griggs A."/>
            <person name="Gujja S."/>
            <person name="Hansen M."/>
            <person name="Howarth C."/>
            <person name="Imamovic A."/>
            <person name="Ireland A."/>
            <person name="Larimer J."/>
            <person name="McCowan C."/>
            <person name="Murphy C."/>
            <person name="Pearson M."/>
            <person name="Poon T.W."/>
            <person name="Priest M."/>
            <person name="Roberts A."/>
            <person name="Saif S."/>
            <person name="Shea T."/>
            <person name="Sisk P."/>
            <person name="Sykes S."/>
            <person name="Wortman J."/>
            <person name="Nusbaum C."/>
            <person name="Birren B."/>
        </authorList>
    </citation>
    <scope>NUCLEOTIDE SEQUENCE [LARGE SCALE GENOMIC DNA]</scope>
    <source>
        <strain evidence="5">maculatus3</strain>
    </source>
</reference>
<keyword evidence="3" id="KW-0732">Signal</keyword>
<dbReference type="EnsemblMetazoa" id="AMAM009522-RA">
    <property type="protein sequence ID" value="AMAM009522-PA"/>
    <property type="gene ID" value="AMAM009522"/>
</dbReference>
<keyword evidence="2" id="KW-1133">Transmembrane helix</keyword>
<name>A0A182SM60_9DIPT</name>
<feature type="transmembrane region" description="Helical" evidence="2">
    <location>
        <begin position="227"/>
        <end position="248"/>
    </location>
</feature>
<evidence type="ECO:0000256" key="1">
    <source>
        <dbReference type="SAM" id="MobiDB-lite"/>
    </source>
</evidence>